<dbReference type="SUPFAM" id="SSF52540">
    <property type="entry name" value="P-loop containing nucleoside triphosphate hydrolases"/>
    <property type="match status" value="1"/>
</dbReference>
<dbReference type="Proteomes" id="UP000327013">
    <property type="component" value="Unassembled WGS sequence"/>
</dbReference>
<keyword evidence="3" id="KW-1185">Reference proteome</keyword>
<dbReference type="Gene3D" id="3.40.50.300">
    <property type="entry name" value="P-loop containing nucleotide triphosphate hydrolases"/>
    <property type="match status" value="1"/>
</dbReference>
<gene>
    <name evidence="2" type="ORF">FH972_024437</name>
</gene>
<feature type="compositionally biased region" description="Basic and acidic residues" evidence="1">
    <location>
        <begin position="122"/>
        <end position="137"/>
    </location>
</feature>
<organism evidence="2 3">
    <name type="scientific">Carpinus fangiana</name>
    <dbReference type="NCBI Taxonomy" id="176857"/>
    <lineage>
        <taxon>Eukaryota</taxon>
        <taxon>Viridiplantae</taxon>
        <taxon>Streptophyta</taxon>
        <taxon>Embryophyta</taxon>
        <taxon>Tracheophyta</taxon>
        <taxon>Spermatophyta</taxon>
        <taxon>Magnoliopsida</taxon>
        <taxon>eudicotyledons</taxon>
        <taxon>Gunneridae</taxon>
        <taxon>Pentapetalae</taxon>
        <taxon>rosids</taxon>
        <taxon>fabids</taxon>
        <taxon>Fagales</taxon>
        <taxon>Betulaceae</taxon>
        <taxon>Carpinus</taxon>
    </lineage>
</organism>
<evidence type="ECO:0000313" key="2">
    <source>
        <dbReference type="EMBL" id="KAB8360700.1"/>
    </source>
</evidence>
<feature type="region of interest" description="Disordered" evidence="1">
    <location>
        <begin position="118"/>
        <end position="137"/>
    </location>
</feature>
<dbReference type="EMBL" id="VIBQ01000017">
    <property type="protein sequence ID" value="KAB8360701.1"/>
    <property type="molecule type" value="Genomic_DNA"/>
</dbReference>
<sequence length="212" mass="23965">MKTLYAALATANKCQVDYNRYESKHKGGTRSAGQGADAISRPATHSTAPFKMSANKKKVLLKIIILGDSGVGKTSLMNQYVCACLPRLHLSKSPAQVTDSRLAGQQEIQRQLQGHYRSRFPHQGDCRGRSRCDDADMGHGRPREIPVVGRGLLSRCRLLRTVLRRYQRKEFRRTGQLERRVPHTSEPHGPRELSLRTLRRLPQARAFADPWL</sequence>
<name>A0A5N6KYE5_9ROSI</name>
<reference evidence="2 3" key="1">
    <citation type="submission" date="2019-06" db="EMBL/GenBank/DDBJ databases">
        <title>A chromosomal-level reference genome of Carpinus fangiana (Coryloideae, Betulaceae).</title>
        <authorList>
            <person name="Yang X."/>
            <person name="Wang Z."/>
            <person name="Zhang L."/>
            <person name="Hao G."/>
            <person name="Liu J."/>
            <person name="Yang Y."/>
        </authorList>
    </citation>
    <scope>NUCLEOTIDE SEQUENCE [LARGE SCALE GENOMIC DNA]</scope>
    <source>
        <strain evidence="2">Cfa_2016G</strain>
        <tissue evidence="2">Leaf</tissue>
    </source>
</reference>
<evidence type="ECO:0000256" key="1">
    <source>
        <dbReference type="SAM" id="MobiDB-lite"/>
    </source>
</evidence>
<proteinExistence type="predicted"/>
<dbReference type="EMBL" id="VIBQ01000017">
    <property type="protein sequence ID" value="KAB8360700.1"/>
    <property type="molecule type" value="Genomic_DNA"/>
</dbReference>
<evidence type="ECO:0000313" key="3">
    <source>
        <dbReference type="Proteomes" id="UP000327013"/>
    </source>
</evidence>
<dbReference type="InterPro" id="IPR027417">
    <property type="entry name" value="P-loop_NTPase"/>
</dbReference>
<protein>
    <submittedName>
        <fullName evidence="2">Uncharacterized protein</fullName>
    </submittedName>
</protein>
<comment type="caution">
    <text evidence="2">The sequence shown here is derived from an EMBL/GenBank/DDBJ whole genome shotgun (WGS) entry which is preliminary data.</text>
</comment>
<feature type="region of interest" description="Disordered" evidence="1">
    <location>
        <begin position="24"/>
        <end position="48"/>
    </location>
</feature>
<dbReference type="AlphaFoldDB" id="A0A5N6KYE5"/>
<accession>A0A5N6KYE5</accession>